<evidence type="ECO:0000256" key="1">
    <source>
        <dbReference type="SAM" id="Coils"/>
    </source>
</evidence>
<dbReference type="KEGG" id="vg:55601637"/>
<evidence type="ECO:0000313" key="4">
    <source>
        <dbReference type="Proteomes" id="UP000224836"/>
    </source>
</evidence>
<accession>A0A1L2K2M1</accession>
<dbReference type="GeneID" id="55601637"/>
<feature type="coiled-coil region" evidence="1">
    <location>
        <begin position="123"/>
        <end position="154"/>
    </location>
</feature>
<keyword evidence="4" id="KW-1185">Reference proteome</keyword>
<protein>
    <submittedName>
        <fullName evidence="3">Uncharacterized protein</fullName>
    </submittedName>
</protein>
<proteinExistence type="predicted"/>
<name>A0A1L2K2M1_9CAUD</name>
<organism evidence="3 4">
    <name type="scientific">Aeribacillus phage AP45</name>
    <dbReference type="NCBI Taxonomy" id="1913112"/>
    <lineage>
        <taxon>Viruses</taxon>
        <taxon>Duplodnaviria</taxon>
        <taxon>Heunggongvirae</taxon>
        <taxon>Uroviricota</taxon>
        <taxon>Caudoviricetes</taxon>
        <taxon>Kamchatkavirus</taxon>
        <taxon>Kamchatkavirus AP45</taxon>
    </lineage>
</organism>
<feature type="transmembrane region" description="Helical" evidence="2">
    <location>
        <begin position="12"/>
        <end position="30"/>
    </location>
</feature>
<keyword evidence="2" id="KW-0472">Membrane</keyword>
<evidence type="ECO:0000256" key="2">
    <source>
        <dbReference type="SAM" id="Phobius"/>
    </source>
</evidence>
<sequence length="210" mass="23818">MKLDRKDTNYIIGILVVLLICTLSVDLSGFKNFPKYLSFGANLSSLILSILAIIYAFNQSQEATRQNERVQDGLADINAKISSLLKIQDELIAIKENINNQIIELSSSVRDFKEISDSVQKIVNQLQENNGTISDELKKELKEVIKKIDKYEDKKSISIESKSYSPFSSNTVPYVDLSGTIDINDILNKDRQWKKEPSQIKITNTEKEIN</sequence>
<keyword evidence="1" id="KW-0175">Coiled coil</keyword>
<dbReference type="EMBL" id="KX965989">
    <property type="protein sequence ID" value="APC46482.1"/>
    <property type="molecule type" value="Genomic_DNA"/>
</dbReference>
<dbReference type="RefSeq" id="YP_009831946.1">
    <property type="nucleotide sequence ID" value="NC_048651.1"/>
</dbReference>
<keyword evidence="2" id="KW-0812">Transmembrane</keyword>
<dbReference type="Proteomes" id="UP000224836">
    <property type="component" value="Segment"/>
</dbReference>
<keyword evidence="2" id="KW-1133">Transmembrane helix</keyword>
<evidence type="ECO:0000313" key="3">
    <source>
        <dbReference type="EMBL" id="APC46482.1"/>
    </source>
</evidence>
<feature type="transmembrane region" description="Helical" evidence="2">
    <location>
        <begin position="36"/>
        <end position="57"/>
    </location>
</feature>
<reference evidence="4" key="1">
    <citation type="submission" date="2016-10" db="EMBL/GenBank/DDBJ databases">
        <authorList>
            <person name="de Groot N.N."/>
        </authorList>
    </citation>
    <scope>NUCLEOTIDE SEQUENCE [LARGE SCALE GENOMIC DNA]</scope>
</reference>